<keyword evidence="3" id="KW-1185">Reference proteome</keyword>
<dbReference type="EMBL" id="VCQT01000038">
    <property type="protein sequence ID" value="TMW11951.1"/>
    <property type="molecule type" value="Genomic_DNA"/>
</dbReference>
<accession>A0ABY2XJ68</accession>
<evidence type="ECO:0000313" key="3">
    <source>
        <dbReference type="Proteomes" id="UP000739180"/>
    </source>
</evidence>
<protein>
    <recommendedName>
        <fullName evidence="4">DUF1772 domain-containing protein</fullName>
    </recommendedName>
</protein>
<feature type="transmembrane region" description="Helical" evidence="1">
    <location>
        <begin position="96"/>
        <end position="122"/>
    </location>
</feature>
<comment type="caution">
    <text evidence="2">The sequence shown here is derived from an EMBL/GenBank/DDBJ whole genome shotgun (WGS) entry which is preliminary data.</text>
</comment>
<dbReference type="Proteomes" id="UP000739180">
    <property type="component" value="Unassembled WGS sequence"/>
</dbReference>
<dbReference type="RefSeq" id="WP_138773096.1">
    <property type="nucleotide sequence ID" value="NZ_JBHSSX010000003.1"/>
</dbReference>
<name>A0ABY2XJ68_9GAMM</name>
<keyword evidence="1" id="KW-0472">Membrane</keyword>
<gene>
    <name evidence="2" type="ORF">FGS76_13065</name>
</gene>
<feature type="transmembrane region" description="Helical" evidence="1">
    <location>
        <begin position="60"/>
        <end position="84"/>
    </location>
</feature>
<keyword evidence="1" id="KW-0812">Transmembrane</keyword>
<organism evidence="2 3">
    <name type="scientific">Alloalcanivorax gelatiniphagus</name>
    <dbReference type="NCBI Taxonomy" id="1194167"/>
    <lineage>
        <taxon>Bacteria</taxon>
        <taxon>Pseudomonadati</taxon>
        <taxon>Pseudomonadota</taxon>
        <taxon>Gammaproteobacteria</taxon>
        <taxon>Oceanospirillales</taxon>
        <taxon>Alcanivoracaceae</taxon>
        <taxon>Alloalcanivorax</taxon>
    </lineage>
</organism>
<sequence length="195" mass="21303">MSIASTPRSNFVTVVAWIFIVLSGFASLVSLLQNLMLHFAMPMDEMRQHMSGQAVEQMPAAAMFILGHIELIFAAFLVVCLGTLASSIGLLKRKNWARIAFVALMLLGVFWNLGGLVLQQIVMSQMPIAPDAAPDFQSNFEFMMTLMRVVAALFALGMSTLFGWIAWRLWSPSIVAEFGGVDLAEGRGEKSVAGD</sequence>
<proteinExistence type="predicted"/>
<reference evidence="2 3" key="1">
    <citation type="submission" date="2019-05" db="EMBL/GenBank/DDBJ databases">
        <title>Genome of Alcanivorax gelatiniphagus, an oil degrading marine bacteria.</title>
        <authorList>
            <person name="Kwon K.K."/>
        </authorList>
    </citation>
    <scope>NUCLEOTIDE SEQUENCE [LARGE SCALE GENOMIC DNA]</scope>
    <source>
        <strain evidence="2 3">MEBiC 08158</strain>
    </source>
</reference>
<keyword evidence="1" id="KW-1133">Transmembrane helix</keyword>
<evidence type="ECO:0008006" key="4">
    <source>
        <dbReference type="Google" id="ProtNLM"/>
    </source>
</evidence>
<evidence type="ECO:0000256" key="1">
    <source>
        <dbReference type="SAM" id="Phobius"/>
    </source>
</evidence>
<feature type="transmembrane region" description="Helical" evidence="1">
    <location>
        <begin position="12"/>
        <end position="40"/>
    </location>
</feature>
<evidence type="ECO:0000313" key="2">
    <source>
        <dbReference type="EMBL" id="TMW11951.1"/>
    </source>
</evidence>
<feature type="transmembrane region" description="Helical" evidence="1">
    <location>
        <begin position="142"/>
        <end position="167"/>
    </location>
</feature>